<organism evidence="1 2">
    <name type="scientific">Catharanthus roseus</name>
    <name type="common">Madagascar periwinkle</name>
    <name type="synonym">Vinca rosea</name>
    <dbReference type="NCBI Taxonomy" id="4058"/>
    <lineage>
        <taxon>Eukaryota</taxon>
        <taxon>Viridiplantae</taxon>
        <taxon>Streptophyta</taxon>
        <taxon>Embryophyta</taxon>
        <taxon>Tracheophyta</taxon>
        <taxon>Spermatophyta</taxon>
        <taxon>Magnoliopsida</taxon>
        <taxon>eudicotyledons</taxon>
        <taxon>Gunneridae</taxon>
        <taxon>Pentapetalae</taxon>
        <taxon>asterids</taxon>
        <taxon>lamiids</taxon>
        <taxon>Gentianales</taxon>
        <taxon>Apocynaceae</taxon>
        <taxon>Rauvolfioideae</taxon>
        <taxon>Vinceae</taxon>
        <taxon>Catharanthinae</taxon>
        <taxon>Catharanthus</taxon>
    </lineage>
</organism>
<keyword evidence="2" id="KW-1185">Reference proteome</keyword>
<proteinExistence type="predicted"/>
<reference evidence="2" key="1">
    <citation type="journal article" date="2023" name="Nat. Plants">
        <title>Single-cell RNA sequencing provides a high-resolution roadmap for understanding the multicellular compartmentation of specialized metabolism.</title>
        <authorList>
            <person name="Sun S."/>
            <person name="Shen X."/>
            <person name="Li Y."/>
            <person name="Li Y."/>
            <person name="Wang S."/>
            <person name="Li R."/>
            <person name="Zhang H."/>
            <person name="Shen G."/>
            <person name="Guo B."/>
            <person name="Wei J."/>
            <person name="Xu J."/>
            <person name="St-Pierre B."/>
            <person name="Chen S."/>
            <person name="Sun C."/>
        </authorList>
    </citation>
    <scope>NUCLEOTIDE SEQUENCE [LARGE SCALE GENOMIC DNA]</scope>
</reference>
<comment type="caution">
    <text evidence="1">The sequence shown here is derived from an EMBL/GenBank/DDBJ whole genome shotgun (WGS) entry which is preliminary data.</text>
</comment>
<sequence>MGGNIGSEERGKPFHPPSSPDGSHERTARSKQRRRLHLQTRAVASSSSSSAIKVVLQSIDGRTFEDRLTRTGPVVIPDVSGDILAKIIYCKRMVTKLPSDENDVELKPLSKLVNDDEQTLFGLFVVADLLNIKGLLSITCENILDMIKCKDPMYIHRVFNITPKFSPEEEERLRSANLWAFN</sequence>
<protein>
    <submittedName>
        <fullName evidence="1">Uncharacterized protein</fullName>
    </submittedName>
</protein>
<accession>A0ACC0CB90</accession>
<dbReference type="EMBL" id="CM044701">
    <property type="protein sequence ID" value="KAI5682150.1"/>
    <property type="molecule type" value="Genomic_DNA"/>
</dbReference>
<evidence type="ECO:0000313" key="1">
    <source>
        <dbReference type="EMBL" id="KAI5682150.1"/>
    </source>
</evidence>
<dbReference type="Proteomes" id="UP001060085">
    <property type="component" value="Linkage Group LG01"/>
</dbReference>
<evidence type="ECO:0000313" key="2">
    <source>
        <dbReference type="Proteomes" id="UP001060085"/>
    </source>
</evidence>
<name>A0ACC0CB90_CATRO</name>
<gene>
    <name evidence="1" type="ORF">M9H77_03378</name>
</gene>